<dbReference type="Proteomes" id="UP000031189">
    <property type="component" value="Unassembled WGS sequence"/>
</dbReference>
<dbReference type="SUPFAM" id="SSF46785">
    <property type="entry name" value="Winged helix' DNA-binding domain"/>
    <property type="match status" value="1"/>
</dbReference>
<comment type="caution">
    <text evidence="5">The sequence shown here is derived from an EMBL/GenBank/DDBJ whole genome shotgun (WGS) entry which is preliminary data.</text>
</comment>
<dbReference type="OrthoDB" id="9801546at2"/>
<dbReference type="PROSITE" id="PS50949">
    <property type="entry name" value="HTH_GNTR"/>
    <property type="match status" value="1"/>
</dbReference>
<evidence type="ECO:0000259" key="4">
    <source>
        <dbReference type="PROSITE" id="PS50949"/>
    </source>
</evidence>
<dbReference type="InterPro" id="IPR000524">
    <property type="entry name" value="Tscrpt_reg_HTH_GntR"/>
</dbReference>
<dbReference type="EMBL" id="JWHR01000112">
    <property type="protein sequence ID" value="KHS56521.1"/>
    <property type="molecule type" value="Genomic_DNA"/>
</dbReference>
<keyword evidence="6" id="KW-1185">Reference proteome</keyword>
<keyword evidence="3" id="KW-0804">Transcription</keyword>
<keyword evidence="1" id="KW-0805">Transcription regulation</keyword>
<dbReference type="SMART" id="SM00345">
    <property type="entry name" value="HTH_GNTR"/>
    <property type="match status" value="1"/>
</dbReference>
<dbReference type="CDD" id="cd07377">
    <property type="entry name" value="WHTH_GntR"/>
    <property type="match status" value="1"/>
</dbReference>
<dbReference type="STRING" id="1577792.QX51_13890"/>
<accession>A0A0B3VI67</accession>
<sequence>MKIIISSNSDLPIYLQIVNQIKDEILSGKINENEMLPSMRALAKELGISFITTKRSYEELEKQGLINTIPGKGCFVSAFNKEIVFEAKMREIEEKLEEAIYLSNMIGITKEQLILTLESLYEGE</sequence>
<dbReference type="RefSeq" id="WP_039680489.1">
    <property type="nucleotide sequence ID" value="NZ_JAXECK010000039.1"/>
</dbReference>
<gene>
    <name evidence="5" type="ORF">QX51_13890</name>
</gene>
<protein>
    <submittedName>
        <fullName evidence="5">GntR family transcriptional regulator</fullName>
    </submittedName>
</protein>
<dbReference type="PANTHER" id="PTHR38445">
    <property type="entry name" value="HTH-TYPE TRANSCRIPTIONAL REPRESSOR YTRA"/>
    <property type="match status" value="1"/>
</dbReference>
<dbReference type="PANTHER" id="PTHR38445:SF7">
    <property type="entry name" value="GNTR-FAMILY TRANSCRIPTIONAL REGULATOR"/>
    <property type="match status" value="1"/>
</dbReference>
<keyword evidence="2" id="KW-0238">DNA-binding</keyword>
<evidence type="ECO:0000256" key="2">
    <source>
        <dbReference type="ARBA" id="ARBA00023125"/>
    </source>
</evidence>
<evidence type="ECO:0000313" key="6">
    <source>
        <dbReference type="Proteomes" id="UP000031189"/>
    </source>
</evidence>
<dbReference type="Pfam" id="PF00392">
    <property type="entry name" value="GntR"/>
    <property type="match status" value="1"/>
</dbReference>
<evidence type="ECO:0000256" key="3">
    <source>
        <dbReference type="ARBA" id="ARBA00023163"/>
    </source>
</evidence>
<dbReference type="InterPro" id="IPR036388">
    <property type="entry name" value="WH-like_DNA-bd_sf"/>
</dbReference>
<dbReference type="Gene3D" id="1.10.10.10">
    <property type="entry name" value="Winged helix-like DNA-binding domain superfamily/Winged helix DNA-binding domain"/>
    <property type="match status" value="1"/>
</dbReference>
<dbReference type="AlphaFoldDB" id="A0A0B3VI67"/>
<proteinExistence type="predicted"/>
<reference evidence="5 6" key="1">
    <citation type="submission" date="2014-12" db="EMBL/GenBank/DDBJ databases">
        <title>Draft genome sequence of Terrisporobacter sp. 08-306576, isolated from the blood culture of a bacteremia patient.</title>
        <authorList>
            <person name="Lund L.C."/>
            <person name="Sydenham T.V."/>
            <person name="Hogh S.V."/>
            <person name="Skov M.N."/>
            <person name="Kemp M."/>
            <person name="Justesen U.S."/>
        </authorList>
    </citation>
    <scope>NUCLEOTIDE SEQUENCE [LARGE SCALE GENOMIC DNA]</scope>
    <source>
        <strain evidence="5 6">08-306576</strain>
    </source>
</reference>
<feature type="domain" description="HTH gntR-type" evidence="4">
    <location>
        <begin position="11"/>
        <end position="79"/>
    </location>
</feature>
<organism evidence="5 6">
    <name type="scientific">Terrisporobacter othiniensis</name>
    <dbReference type="NCBI Taxonomy" id="1577792"/>
    <lineage>
        <taxon>Bacteria</taxon>
        <taxon>Bacillati</taxon>
        <taxon>Bacillota</taxon>
        <taxon>Clostridia</taxon>
        <taxon>Peptostreptococcales</taxon>
        <taxon>Peptostreptococcaceae</taxon>
        <taxon>Terrisporobacter</taxon>
    </lineage>
</organism>
<evidence type="ECO:0000313" key="5">
    <source>
        <dbReference type="EMBL" id="KHS56521.1"/>
    </source>
</evidence>
<dbReference type="GO" id="GO:0003700">
    <property type="term" value="F:DNA-binding transcription factor activity"/>
    <property type="evidence" value="ECO:0007669"/>
    <property type="project" value="InterPro"/>
</dbReference>
<dbReference type="GO" id="GO:0003677">
    <property type="term" value="F:DNA binding"/>
    <property type="evidence" value="ECO:0007669"/>
    <property type="project" value="UniProtKB-KW"/>
</dbReference>
<dbReference type="InterPro" id="IPR036390">
    <property type="entry name" value="WH_DNA-bd_sf"/>
</dbReference>
<name>A0A0B3VI67_9FIRM</name>
<evidence type="ECO:0000256" key="1">
    <source>
        <dbReference type="ARBA" id="ARBA00023015"/>
    </source>
</evidence>